<dbReference type="Pfam" id="PF02423">
    <property type="entry name" value="OCD_Mu_crystall"/>
    <property type="match status" value="1"/>
</dbReference>
<proteinExistence type="predicted"/>
<keyword evidence="2" id="KW-1185">Reference proteome</keyword>
<protein>
    <recommendedName>
        <fullName evidence="3">Ornithine cyclodeaminase family protein</fullName>
    </recommendedName>
</protein>
<evidence type="ECO:0000313" key="2">
    <source>
        <dbReference type="Proteomes" id="UP001500301"/>
    </source>
</evidence>
<reference evidence="2" key="1">
    <citation type="journal article" date="2019" name="Int. J. Syst. Evol. Microbiol.">
        <title>The Global Catalogue of Microorganisms (GCM) 10K type strain sequencing project: providing services to taxonomists for standard genome sequencing and annotation.</title>
        <authorList>
            <consortium name="The Broad Institute Genomics Platform"/>
            <consortium name="The Broad Institute Genome Sequencing Center for Infectious Disease"/>
            <person name="Wu L."/>
            <person name="Ma J."/>
        </authorList>
    </citation>
    <scope>NUCLEOTIDE SEQUENCE [LARGE SCALE GENOMIC DNA]</scope>
    <source>
        <strain evidence="2">JCM 17460</strain>
    </source>
</reference>
<dbReference type="PIRSF" id="PIRSF001439">
    <property type="entry name" value="CryM"/>
    <property type="match status" value="1"/>
</dbReference>
<gene>
    <name evidence="1" type="ORF">GCM10022263_13500</name>
</gene>
<organism evidence="1 2">
    <name type="scientific">Nocardioides daeguensis</name>
    <dbReference type="NCBI Taxonomy" id="908359"/>
    <lineage>
        <taxon>Bacteria</taxon>
        <taxon>Bacillati</taxon>
        <taxon>Actinomycetota</taxon>
        <taxon>Actinomycetes</taxon>
        <taxon>Propionibacteriales</taxon>
        <taxon>Nocardioidaceae</taxon>
        <taxon>Nocardioides</taxon>
    </lineage>
</organism>
<dbReference type="InterPro" id="IPR003462">
    <property type="entry name" value="ODC_Mu_crystall"/>
</dbReference>
<comment type="caution">
    <text evidence="1">The sequence shown here is derived from an EMBL/GenBank/DDBJ whole genome shotgun (WGS) entry which is preliminary data.</text>
</comment>
<dbReference type="EMBL" id="BAABBB010000007">
    <property type="protein sequence ID" value="GAA3526036.1"/>
    <property type="molecule type" value="Genomic_DNA"/>
</dbReference>
<dbReference type="Proteomes" id="UP001500301">
    <property type="component" value="Unassembled WGS sequence"/>
</dbReference>
<name>A0ABP6V308_9ACTN</name>
<evidence type="ECO:0008006" key="3">
    <source>
        <dbReference type="Google" id="ProtNLM"/>
    </source>
</evidence>
<dbReference type="PANTHER" id="PTHR13812">
    <property type="entry name" value="KETIMINE REDUCTASE MU-CRYSTALLIN"/>
    <property type="match status" value="1"/>
</dbReference>
<sequence>MLTVFPADEVLRLVDLDLMRAAIREVHIAHARGEVAAPGRIDAGTPGEEFHVKTGQGARAYAVKANSGFFANPPARPAIQGAILVFDAADGTPRAVVHSATVTRLRTAAASCVAIEALRPHARQVVILGTGAQAHGHERALRRILPDAVIELLGRDQWDPERAAPADDVRALVRAADVVITCTPARHPLVGLPDVAPGALVVAVGADGPGKQELGEDLVAAAVVVCDVAQQAADVGEAQHCIRRGSLTTADLVEIGAVLAGQVAPPGADTLTVYDSTGTGFQDAAAAETLLESAHLLPPQLHHDW</sequence>
<accession>A0ABP6V308</accession>
<evidence type="ECO:0000313" key="1">
    <source>
        <dbReference type="EMBL" id="GAA3526036.1"/>
    </source>
</evidence>
<dbReference type="RefSeq" id="WP_218233977.1">
    <property type="nucleotide sequence ID" value="NZ_BAABBB010000007.1"/>
</dbReference>
<dbReference type="PANTHER" id="PTHR13812:SF19">
    <property type="entry name" value="KETIMINE REDUCTASE MU-CRYSTALLIN"/>
    <property type="match status" value="1"/>
</dbReference>